<accession>A0A5C1K9T3</accession>
<evidence type="ECO:0000313" key="2">
    <source>
        <dbReference type="Proteomes" id="UP000322144"/>
    </source>
</evidence>
<reference evidence="1 2" key="1">
    <citation type="submission" date="2019-06" db="EMBL/GenBank/DDBJ databases">
        <title>A distant relative of Phikzvirus genus phages from a therapeutic phage collection.</title>
        <authorList>
            <person name="Hejnowicz M.S."/>
            <person name="Dabrowski K."/>
            <person name="Gawor J."/>
            <person name="Weber-Dabrowska B."/>
            <person name="Gromadka R."/>
            <person name="Lobocka M.B."/>
        </authorList>
    </citation>
    <scope>NUCLEOTIDE SEQUENCE [LARGE SCALE GENOMIC DNA]</scope>
</reference>
<dbReference type="KEGG" id="vg:77937075"/>
<sequence length="157" mass="17947">MFGSNNTADRRLASTLAQENKIEIVGGNIVLSDLYRATPLMDDKLLFNVEALPEFMPHLLTFAPVEVERKNLILGDERVFQLIENYIENMTDEEALVIRNQIDRINVVYGIRSIECYKDSFIVHFNMGKKPMSAIIAVFNMVDGVDTFEYAHRTSLN</sequence>
<name>A0A5C1K9T3_9CAUD</name>
<keyword evidence="2" id="KW-1185">Reference proteome</keyword>
<organism evidence="1 2">
    <name type="scientific">Pseudomonas phage vB_PaeM_PS119XW</name>
    <dbReference type="NCBI Taxonomy" id="2601632"/>
    <lineage>
        <taxon>Viruses</taxon>
        <taxon>Duplodnaviria</taxon>
        <taxon>Heunggongvirae</taxon>
        <taxon>Uroviricota</taxon>
        <taxon>Caudoviricetes</taxon>
        <taxon>Chimalliviridae</taxon>
        <taxon>Pawinskivirus</taxon>
        <taxon>Pawinskivirus PS119XW</taxon>
    </lineage>
</organism>
<dbReference type="EMBL" id="MN103543">
    <property type="protein sequence ID" value="QEM42054.1"/>
    <property type="molecule type" value="Genomic_DNA"/>
</dbReference>
<dbReference type="RefSeq" id="YP_010661065.1">
    <property type="nucleotide sequence ID" value="NC_070882.1"/>
</dbReference>
<dbReference type="GeneID" id="77937075"/>
<proteinExistence type="predicted"/>
<dbReference type="Proteomes" id="UP000322144">
    <property type="component" value="Segment"/>
</dbReference>
<evidence type="ECO:0000313" key="1">
    <source>
        <dbReference type="EMBL" id="QEM42054.1"/>
    </source>
</evidence>
<protein>
    <submittedName>
        <fullName evidence="1">Uncharacterized protein</fullName>
    </submittedName>
</protein>